<feature type="compositionally biased region" description="Polar residues" evidence="2">
    <location>
        <begin position="1"/>
        <end position="19"/>
    </location>
</feature>
<dbReference type="EMBL" id="KN438190">
    <property type="protein sequence ID" value="KHG26729.1"/>
    <property type="molecule type" value="Genomic_DNA"/>
</dbReference>
<dbReference type="InterPro" id="IPR036910">
    <property type="entry name" value="HMG_box_dom_sf"/>
</dbReference>
<reference evidence="6" key="1">
    <citation type="submission" date="2014-09" db="EMBL/GenBank/DDBJ databases">
        <authorList>
            <person name="Mudge J."/>
            <person name="Ramaraj T."/>
            <person name="Lindquist I.E."/>
            <person name="Bharti A.K."/>
            <person name="Sundararajan A."/>
            <person name="Cameron C.T."/>
            <person name="Woodward J.E."/>
            <person name="May G.D."/>
            <person name="Brubaker C."/>
            <person name="Broadhvest J."/>
            <person name="Wilkins T.A."/>
        </authorList>
    </citation>
    <scope>NUCLEOTIDE SEQUENCE</scope>
    <source>
        <strain evidence="6">cv. AKA8401</strain>
    </source>
</reference>
<accession>A0A0B0PQL8</accession>
<sequence length="312" mass="35531">MTTGTSKKVQKPISSSSVWKGNGQEKSKEKQKFGIQQRQKLAAQWVKLWDSEKEPFKQKTVMEKVEYEKIKREFECENEGGKNKVLLTRCSPICLPKLFKDLKDKKIDTILHSIDMGPLLQMKSRSMRREVIIYLIERFDAENCAIKVDSHNITLTVEDVASILGSKDDGIDVSTVLRRNQGHKLSIPKDVRFVKLVQHMTTLEAESAKLKAMVLAFIIGCFLCPSVFPFPARSTRIVCAMKASTRLPGYPKIKGKLVALTEDEPQQKPLEEYPKAKYLVEVKSSLNTVQRQMSTLLEWTSMVDVFFEALVT</sequence>
<keyword evidence="1" id="KW-0238">DNA-binding</keyword>
<dbReference type="GO" id="GO:0005634">
    <property type="term" value="C:nucleus"/>
    <property type="evidence" value="ECO:0007669"/>
    <property type="project" value="UniProtKB-UniRule"/>
</dbReference>
<feature type="compositionally biased region" description="Basic and acidic residues" evidence="2">
    <location>
        <begin position="23"/>
        <end position="32"/>
    </location>
</feature>
<dbReference type="PROSITE" id="PS50118">
    <property type="entry name" value="HMG_BOX_2"/>
    <property type="match status" value="1"/>
</dbReference>
<evidence type="ECO:0000256" key="1">
    <source>
        <dbReference type="PROSITE-ProRule" id="PRU00267"/>
    </source>
</evidence>
<keyword evidence="3" id="KW-0812">Transmembrane</keyword>
<dbReference type="Proteomes" id="UP000032142">
    <property type="component" value="Unassembled WGS sequence"/>
</dbReference>
<keyword evidence="3" id="KW-1133">Transmembrane helix</keyword>
<feature type="transmembrane region" description="Helical" evidence="3">
    <location>
        <begin position="212"/>
        <end position="232"/>
    </location>
</feature>
<evidence type="ECO:0000313" key="5">
    <source>
        <dbReference type="EMBL" id="KHG26729.1"/>
    </source>
</evidence>
<feature type="DNA-binding region" description="HMG box" evidence="1">
    <location>
        <begin position="9"/>
        <end position="75"/>
    </location>
</feature>
<evidence type="ECO:0000256" key="2">
    <source>
        <dbReference type="SAM" id="MobiDB-lite"/>
    </source>
</evidence>
<dbReference type="GO" id="GO:0003677">
    <property type="term" value="F:DNA binding"/>
    <property type="evidence" value="ECO:0007669"/>
    <property type="project" value="UniProtKB-UniRule"/>
</dbReference>
<gene>
    <name evidence="5" type="ORF">F383_09893</name>
</gene>
<dbReference type="SUPFAM" id="SSF47095">
    <property type="entry name" value="HMG-box"/>
    <property type="match status" value="1"/>
</dbReference>
<protein>
    <submittedName>
        <fullName evidence="5">LIMR family protein</fullName>
    </submittedName>
</protein>
<feature type="domain" description="HMG box" evidence="4">
    <location>
        <begin position="9"/>
        <end position="75"/>
    </location>
</feature>
<evidence type="ECO:0000313" key="6">
    <source>
        <dbReference type="Proteomes" id="UP000032142"/>
    </source>
</evidence>
<keyword evidence="6" id="KW-1185">Reference proteome</keyword>
<feature type="region of interest" description="Disordered" evidence="2">
    <location>
        <begin position="1"/>
        <end position="35"/>
    </location>
</feature>
<evidence type="ECO:0000256" key="3">
    <source>
        <dbReference type="SAM" id="Phobius"/>
    </source>
</evidence>
<organism evidence="5 6">
    <name type="scientific">Gossypium arboreum</name>
    <name type="common">Tree cotton</name>
    <name type="synonym">Gossypium nanking</name>
    <dbReference type="NCBI Taxonomy" id="29729"/>
    <lineage>
        <taxon>Eukaryota</taxon>
        <taxon>Viridiplantae</taxon>
        <taxon>Streptophyta</taxon>
        <taxon>Embryophyta</taxon>
        <taxon>Tracheophyta</taxon>
        <taxon>Spermatophyta</taxon>
        <taxon>Magnoliopsida</taxon>
        <taxon>eudicotyledons</taxon>
        <taxon>Gunneridae</taxon>
        <taxon>Pentapetalae</taxon>
        <taxon>rosids</taxon>
        <taxon>malvids</taxon>
        <taxon>Malvales</taxon>
        <taxon>Malvaceae</taxon>
        <taxon>Malvoideae</taxon>
        <taxon>Gossypium</taxon>
    </lineage>
</organism>
<dbReference type="InterPro" id="IPR009071">
    <property type="entry name" value="HMG_box_dom"/>
</dbReference>
<evidence type="ECO:0000259" key="4">
    <source>
        <dbReference type="PROSITE" id="PS50118"/>
    </source>
</evidence>
<name>A0A0B0PQL8_GOSAR</name>
<proteinExistence type="predicted"/>
<keyword evidence="3" id="KW-0472">Membrane</keyword>
<keyword evidence="1" id="KW-0539">Nucleus</keyword>
<dbReference type="AlphaFoldDB" id="A0A0B0PQL8"/>